<feature type="transmembrane region" description="Helical" evidence="6">
    <location>
        <begin position="205"/>
        <end position="225"/>
    </location>
</feature>
<evidence type="ECO:0000313" key="8">
    <source>
        <dbReference type="EMBL" id="MEN2988298.1"/>
    </source>
</evidence>
<reference evidence="8 9" key="1">
    <citation type="submission" date="2024-03" db="EMBL/GenBank/DDBJ databases">
        <title>High-quality draft genome sequencing of Tistrella sp. BH-R2-4.</title>
        <authorList>
            <person name="Dong C."/>
        </authorList>
    </citation>
    <scope>NUCLEOTIDE SEQUENCE [LARGE SCALE GENOMIC DNA]</scope>
    <source>
        <strain evidence="8 9">BH-R2-4</strain>
    </source>
</reference>
<comment type="similarity">
    <text evidence="2">Belongs to the drug/metabolite transporter (DMT) superfamily. 10 TMS drug/metabolite exporter (DME) (TC 2.A.7.3) family.</text>
</comment>
<feature type="transmembrane region" description="Helical" evidence="6">
    <location>
        <begin position="115"/>
        <end position="136"/>
    </location>
</feature>
<feature type="transmembrane region" description="Helical" evidence="6">
    <location>
        <begin position="265"/>
        <end position="281"/>
    </location>
</feature>
<dbReference type="PANTHER" id="PTHR22911">
    <property type="entry name" value="ACYL-MALONYL CONDENSING ENZYME-RELATED"/>
    <property type="match status" value="1"/>
</dbReference>
<dbReference type="InterPro" id="IPR000620">
    <property type="entry name" value="EamA_dom"/>
</dbReference>
<feature type="transmembrane region" description="Helical" evidence="6">
    <location>
        <begin position="143"/>
        <end position="161"/>
    </location>
</feature>
<evidence type="ECO:0000256" key="6">
    <source>
        <dbReference type="SAM" id="Phobius"/>
    </source>
</evidence>
<comment type="subcellular location">
    <subcellularLocation>
        <location evidence="1">Membrane</location>
        <topology evidence="1">Multi-pass membrane protein</topology>
    </subcellularLocation>
</comment>
<keyword evidence="4 6" id="KW-1133">Transmembrane helix</keyword>
<dbReference type="InterPro" id="IPR037185">
    <property type="entry name" value="EmrE-like"/>
</dbReference>
<feature type="transmembrane region" description="Helical" evidence="6">
    <location>
        <begin position="173"/>
        <end position="193"/>
    </location>
</feature>
<sequence length="312" mass="32668">MTTETETTPDGGRPVPPLVMPVADDTRGIGWAVLAVVLFAMIFMSGKLAGGLVPALQIMWLRYLGGLITVIITISLGRRWRMMGTRQPALHALRAGCGGLGGMAAIHGATAMPVANAAAIGLLEGLFTVCLGVVLLRERMPPARWAGGAFCLAGALVVVFGGGDGVRFTPAMWAPALIALAGALLIAIESIMIKTLARSETRLVVLFYVNLFGAMLLGGPALLVWAPLPPLWLLGFLALGPVAIIGQTCNIQAYRLADAATLGPVRYTWIVFSALIGWMLFAEQPGPATLAGGALILAGGIWLARSGRRQRP</sequence>
<evidence type="ECO:0000256" key="3">
    <source>
        <dbReference type="ARBA" id="ARBA00022692"/>
    </source>
</evidence>
<feature type="transmembrane region" description="Helical" evidence="6">
    <location>
        <begin position="58"/>
        <end position="77"/>
    </location>
</feature>
<evidence type="ECO:0000256" key="4">
    <source>
        <dbReference type="ARBA" id="ARBA00022989"/>
    </source>
</evidence>
<keyword evidence="5 6" id="KW-0472">Membrane</keyword>
<feature type="transmembrane region" description="Helical" evidence="6">
    <location>
        <begin position="231"/>
        <end position="253"/>
    </location>
</feature>
<protein>
    <submittedName>
        <fullName evidence="8">DMT family transporter</fullName>
    </submittedName>
</protein>
<dbReference type="Proteomes" id="UP001413721">
    <property type="component" value="Unassembled WGS sequence"/>
</dbReference>
<evidence type="ECO:0000256" key="1">
    <source>
        <dbReference type="ARBA" id="ARBA00004141"/>
    </source>
</evidence>
<keyword evidence="3 6" id="KW-0812">Transmembrane</keyword>
<feature type="domain" description="EamA" evidence="7">
    <location>
        <begin position="176"/>
        <end position="302"/>
    </location>
</feature>
<dbReference type="Pfam" id="PF00892">
    <property type="entry name" value="EamA"/>
    <property type="match status" value="2"/>
</dbReference>
<feature type="domain" description="EamA" evidence="7">
    <location>
        <begin position="27"/>
        <end position="159"/>
    </location>
</feature>
<evidence type="ECO:0000259" key="7">
    <source>
        <dbReference type="Pfam" id="PF00892"/>
    </source>
</evidence>
<feature type="transmembrane region" description="Helical" evidence="6">
    <location>
        <begin position="28"/>
        <end position="46"/>
    </location>
</feature>
<accession>A0ABU9YHN8</accession>
<comment type="caution">
    <text evidence="8">The sequence shown here is derived from an EMBL/GenBank/DDBJ whole genome shotgun (WGS) entry which is preliminary data.</text>
</comment>
<feature type="transmembrane region" description="Helical" evidence="6">
    <location>
        <begin position="89"/>
        <end position="109"/>
    </location>
</feature>
<proteinExistence type="inferred from homology"/>
<gene>
    <name evidence="8" type="ORF">WG926_08300</name>
</gene>
<evidence type="ECO:0000313" key="9">
    <source>
        <dbReference type="Proteomes" id="UP001413721"/>
    </source>
</evidence>
<dbReference type="RefSeq" id="WP_345934615.1">
    <property type="nucleotide sequence ID" value="NZ_JBBKTV010000008.1"/>
</dbReference>
<dbReference type="EMBL" id="JBBKTW010000003">
    <property type="protein sequence ID" value="MEN2988298.1"/>
    <property type="molecule type" value="Genomic_DNA"/>
</dbReference>
<feature type="transmembrane region" description="Helical" evidence="6">
    <location>
        <begin position="287"/>
        <end position="304"/>
    </location>
</feature>
<organism evidence="8 9">
    <name type="scientific">Tistrella arctica</name>
    <dbReference type="NCBI Taxonomy" id="3133430"/>
    <lineage>
        <taxon>Bacteria</taxon>
        <taxon>Pseudomonadati</taxon>
        <taxon>Pseudomonadota</taxon>
        <taxon>Alphaproteobacteria</taxon>
        <taxon>Geminicoccales</taxon>
        <taxon>Geminicoccaceae</taxon>
        <taxon>Tistrella</taxon>
    </lineage>
</organism>
<dbReference type="SUPFAM" id="SSF103481">
    <property type="entry name" value="Multidrug resistance efflux transporter EmrE"/>
    <property type="match status" value="2"/>
</dbReference>
<keyword evidence="9" id="KW-1185">Reference proteome</keyword>
<evidence type="ECO:0000256" key="2">
    <source>
        <dbReference type="ARBA" id="ARBA00009853"/>
    </source>
</evidence>
<dbReference type="PANTHER" id="PTHR22911:SF6">
    <property type="entry name" value="SOLUTE CARRIER FAMILY 35 MEMBER G1"/>
    <property type="match status" value="1"/>
</dbReference>
<evidence type="ECO:0000256" key="5">
    <source>
        <dbReference type="ARBA" id="ARBA00023136"/>
    </source>
</evidence>
<name>A0ABU9YHN8_9PROT</name>